<protein>
    <submittedName>
        <fullName evidence="1">Uncharacterized protein</fullName>
    </submittedName>
</protein>
<name>A0ABN9CRV2_9NEOB</name>
<gene>
    <name evidence="1" type="ORF">SPARVUS_LOCUS5575210</name>
</gene>
<organism evidence="1 2">
    <name type="scientific">Staurois parvus</name>
    <dbReference type="NCBI Taxonomy" id="386267"/>
    <lineage>
        <taxon>Eukaryota</taxon>
        <taxon>Metazoa</taxon>
        <taxon>Chordata</taxon>
        <taxon>Craniata</taxon>
        <taxon>Vertebrata</taxon>
        <taxon>Euteleostomi</taxon>
        <taxon>Amphibia</taxon>
        <taxon>Batrachia</taxon>
        <taxon>Anura</taxon>
        <taxon>Neobatrachia</taxon>
        <taxon>Ranoidea</taxon>
        <taxon>Ranidae</taxon>
        <taxon>Staurois</taxon>
    </lineage>
</organism>
<sequence>MVIYEGLNFVEPGQISEEVYCRLKCIKHIILSYLCLAMASRELTAI</sequence>
<comment type="caution">
    <text evidence="1">The sequence shown here is derived from an EMBL/GenBank/DDBJ whole genome shotgun (WGS) entry which is preliminary data.</text>
</comment>
<reference evidence="1" key="1">
    <citation type="submission" date="2023-05" db="EMBL/GenBank/DDBJ databases">
        <authorList>
            <person name="Stuckert A."/>
        </authorList>
    </citation>
    <scope>NUCLEOTIDE SEQUENCE</scope>
</reference>
<accession>A0ABN9CRV2</accession>
<dbReference type="Proteomes" id="UP001162483">
    <property type="component" value="Unassembled WGS sequence"/>
</dbReference>
<proteinExistence type="predicted"/>
<evidence type="ECO:0000313" key="2">
    <source>
        <dbReference type="Proteomes" id="UP001162483"/>
    </source>
</evidence>
<keyword evidence="2" id="KW-1185">Reference proteome</keyword>
<evidence type="ECO:0000313" key="1">
    <source>
        <dbReference type="EMBL" id="CAI9562236.1"/>
    </source>
</evidence>
<dbReference type="EMBL" id="CATNWA010011748">
    <property type="protein sequence ID" value="CAI9562236.1"/>
    <property type="molecule type" value="Genomic_DNA"/>
</dbReference>